<evidence type="ECO:0000256" key="4">
    <source>
        <dbReference type="SAM" id="Coils"/>
    </source>
</evidence>
<feature type="domain" description="GB1/RHD3-type G" evidence="5">
    <location>
        <begin position="45"/>
        <end position="304"/>
    </location>
</feature>
<keyword evidence="4" id="KW-0175">Coiled coil</keyword>
<dbReference type="SUPFAM" id="SSF52540">
    <property type="entry name" value="P-loop containing nucleoside triphosphate hydrolases"/>
    <property type="match status" value="1"/>
</dbReference>
<dbReference type="InterPro" id="IPR027417">
    <property type="entry name" value="P-loop_NTPase"/>
</dbReference>
<dbReference type="HOGENOM" id="CLU_018608_3_3_1"/>
<reference evidence="6" key="2">
    <citation type="submission" date="2011-02" db="EMBL/GenBank/DDBJ databases">
        <authorList>
            <person name="MacLean D."/>
        </authorList>
    </citation>
    <scope>NUCLEOTIDE SEQUENCE</scope>
</reference>
<dbReference type="CDD" id="cd01851">
    <property type="entry name" value="GBP"/>
    <property type="match status" value="1"/>
</dbReference>
<dbReference type="GO" id="GO:0003924">
    <property type="term" value="F:GTPase activity"/>
    <property type="evidence" value="ECO:0007669"/>
    <property type="project" value="InterPro"/>
</dbReference>
<sequence length="773" mass="88242">MTDDTLHPDATSSPLHSPIPLITVSETTGALQISSDAANYLQSIRGSIAIVSVAGLYRTGKSYLLNLLLERPNASHRFDVGATVNGCTKGIWIWGQPLSPNDNFKHLKSNTTVLFLDTEGFGSTVRSQTHDTRIFALALLVSSLFIYNSRGVIDSNTIDDLSLVVNLTKYIHVQAHQEHSKAEKMILLIENNLVDFFPDFLWVVRDFTLQLSEGGKKMSAKEYLEAALKPQPLMNEQTEEQINVGDLLASFFPSRDCVTMVRPVNDESLLRDLFHQPFTSLREEFRAQAEELKLKVSQLLKPKQMMKTLLNGSMVVELLQSYVDAFNSGSVPVITSAWDRVLQNQLDQALQVAKKAFTSRMDAELRQKKIRGIEEHPLEIFEIETVYTQCRLIAEQNLMRRELLTSDMLPPYLHTLSDYMVSFLHEVYEKNESFSTVCNTKLLDKLYRKSPKELVKSQQDTENLEELLISSRNQLQAVTKQYEELAKGPNKKLVLGCFLAQHAVQALCAGAAALKGAFRKKESQCQEKIDAARQALTASESKASAAREILDQQKESYHRALQGISERMIEEKKILRDEIDSKESEIERAEKQIERVSSIHAEELDRLRHQLEQVTTERKSMENEVQESEFKRQSARIATHRQLLETERNFHEERKTLRQNQQELMQKLVEVERKLGEQQAEQMRELFQLKKEGAARVLETEDKYHEEKEELKAQTVQSIRALKAEEDAELSTLEDEVFEKKARLASLQELVRTKEAVLAKKEATGMKEDCMLQ</sequence>
<evidence type="ECO:0000313" key="6">
    <source>
        <dbReference type="EMBL" id="CCA15499.1"/>
    </source>
</evidence>
<dbReference type="InterPro" id="IPR003191">
    <property type="entry name" value="Guanylate-bd/ATL_C"/>
</dbReference>
<dbReference type="PROSITE" id="PS51715">
    <property type="entry name" value="G_GB1_RHD3"/>
    <property type="match status" value="1"/>
</dbReference>
<dbReference type="Pfam" id="PF02263">
    <property type="entry name" value="GBP"/>
    <property type="match status" value="1"/>
</dbReference>
<feature type="coiled-coil region" evidence="4">
    <location>
        <begin position="565"/>
        <end position="750"/>
    </location>
</feature>
<dbReference type="Gene3D" id="1.20.1000.10">
    <property type="entry name" value="Guanylate-binding protein, C-terminal domain"/>
    <property type="match status" value="1"/>
</dbReference>
<dbReference type="InterPro" id="IPR015894">
    <property type="entry name" value="Guanylate-bd_N"/>
</dbReference>
<dbReference type="GO" id="GO:0005525">
    <property type="term" value="F:GTP binding"/>
    <property type="evidence" value="ECO:0007669"/>
    <property type="project" value="UniProtKB-KW"/>
</dbReference>
<dbReference type="Pfam" id="PF02841">
    <property type="entry name" value="GBP_C"/>
    <property type="match status" value="1"/>
</dbReference>
<name>F0W359_9STRA</name>
<keyword evidence="1" id="KW-0547">Nucleotide-binding</keyword>
<organism evidence="6">
    <name type="scientific">Albugo laibachii Nc14</name>
    <dbReference type="NCBI Taxonomy" id="890382"/>
    <lineage>
        <taxon>Eukaryota</taxon>
        <taxon>Sar</taxon>
        <taxon>Stramenopiles</taxon>
        <taxon>Oomycota</taxon>
        <taxon>Peronosporomycetes</taxon>
        <taxon>Albuginales</taxon>
        <taxon>Albuginaceae</taxon>
        <taxon>Albugo</taxon>
    </lineage>
</organism>
<protein>
    <submittedName>
        <fullName evidence="6">Guanylatebinding protein putative</fullName>
    </submittedName>
</protein>
<dbReference type="AlphaFoldDB" id="F0W359"/>
<evidence type="ECO:0000256" key="3">
    <source>
        <dbReference type="PROSITE-ProRule" id="PRU01052"/>
    </source>
</evidence>
<dbReference type="PANTHER" id="PTHR10751">
    <property type="entry name" value="GUANYLATE BINDING PROTEIN"/>
    <property type="match status" value="1"/>
</dbReference>
<evidence type="ECO:0000256" key="2">
    <source>
        <dbReference type="ARBA" id="ARBA00023134"/>
    </source>
</evidence>
<dbReference type="FunFam" id="3.40.50.300:FF:001470">
    <property type="entry name" value="Interferon-induced guanylate-binding protein 1"/>
    <property type="match status" value="1"/>
</dbReference>
<evidence type="ECO:0000259" key="5">
    <source>
        <dbReference type="PROSITE" id="PS51715"/>
    </source>
</evidence>
<proteinExistence type="inferred from homology"/>
<keyword evidence="2" id="KW-0342">GTP-binding</keyword>
<reference evidence="6" key="1">
    <citation type="journal article" date="2011" name="PLoS Biol.">
        <title>Gene gain and loss during evolution of obligate parasitism in the white rust pathogen of Arabidopsis thaliana.</title>
        <authorList>
            <person name="Kemen E."/>
            <person name="Gardiner A."/>
            <person name="Schultz-Larsen T."/>
            <person name="Kemen A.C."/>
            <person name="Balmuth A.L."/>
            <person name="Robert-Seilaniantz A."/>
            <person name="Bailey K."/>
            <person name="Holub E."/>
            <person name="Studholme D.J."/>
            <person name="Maclean D."/>
            <person name="Jones J.D."/>
        </authorList>
    </citation>
    <scope>NUCLEOTIDE SEQUENCE</scope>
</reference>
<dbReference type="Gene3D" id="3.40.50.300">
    <property type="entry name" value="P-loop containing nucleotide triphosphate hydrolases"/>
    <property type="match status" value="1"/>
</dbReference>
<gene>
    <name evidence="6" type="primary">AlNc14C12G1437</name>
    <name evidence="6" type="ORF">ALNC14_016420</name>
</gene>
<dbReference type="EMBL" id="FR824057">
    <property type="protein sequence ID" value="CCA15499.1"/>
    <property type="molecule type" value="Genomic_DNA"/>
</dbReference>
<accession>F0W359</accession>
<evidence type="ECO:0000256" key="1">
    <source>
        <dbReference type="ARBA" id="ARBA00022741"/>
    </source>
</evidence>
<dbReference type="InterPro" id="IPR030386">
    <property type="entry name" value="G_GB1_RHD3_dom"/>
</dbReference>
<comment type="similarity">
    <text evidence="3">Belongs to the TRAFAC class dynamin-like GTPase superfamily. GB1/RHD3 GTPase family.</text>
</comment>